<reference evidence="3" key="1">
    <citation type="submission" date="2020-08" db="EMBL/GenBank/DDBJ databases">
        <title>Genome sequencing and assembly of the red palm weevil Rhynchophorus ferrugineus.</title>
        <authorList>
            <person name="Dias G.B."/>
            <person name="Bergman C.M."/>
            <person name="Manee M."/>
        </authorList>
    </citation>
    <scope>NUCLEOTIDE SEQUENCE</scope>
    <source>
        <strain evidence="3">AA-2017</strain>
        <tissue evidence="3">Whole larva</tissue>
    </source>
</reference>
<evidence type="ECO:0000256" key="1">
    <source>
        <dbReference type="SAM" id="SignalP"/>
    </source>
</evidence>
<keyword evidence="4" id="KW-1185">Reference proteome</keyword>
<accession>A0A834IVI2</accession>
<keyword evidence="1" id="KW-0732">Signal</keyword>
<dbReference type="AlphaFoldDB" id="A0A834IVI2"/>
<dbReference type="PROSITE" id="PS00652">
    <property type="entry name" value="TNFR_NGFR_1"/>
    <property type="match status" value="1"/>
</dbReference>
<evidence type="ECO:0000313" key="4">
    <source>
        <dbReference type="Proteomes" id="UP000625711"/>
    </source>
</evidence>
<dbReference type="Proteomes" id="UP000625711">
    <property type="component" value="Unassembled WGS sequence"/>
</dbReference>
<feature type="chain" id="PRO_5032556669" description="TNFR-Cys domain-containing protein" evidence="1">
    <location>
        <begin position="20"/>
        <end position="134"/>
    </location>
</feature>
<sequence>MRGFVLIVLVALLHYFTEASSGCEDWTLCSRVLCAAPPAKCPTGEYLVWDDCGCCQSCSKYPKNGPCGKCDQDVVCWKKNPVCRENQISTIDHCGCCKVCKNVLDEGAKCSEKESTSAVCNYGLKCVEGICKRQ</sequence>
<dbReference type="EMBL" id="JAACXV010000042">
    <property type="protein sequence ID" value="KAF7285873.1"/>
    <property type="molecule type" value="Genomic_DNA"/>
</dbReference>
<proteinExistence type="predicted"/>
<dbReference type="OrthoDB" id="6741455at2759"/>
<gene>
    <name evidence="3" type="ORF">GWI33_009550</name>
</gene>
<protein>
    <recommendedName>
        <fullName evidence="2">TNFR-Cys domain-containing protein</fullName>
    </recommendedName>
</protein>
<name>A0A834IVI2_RHYFE</name>
<feature type="signal peptide" evidence="1">
    <location>
        <begin position="1"/>
        <end position="19"/>
    </location>
</feature>
<evidence type="ECO:0000259" key="2">
    <source>
        <dbReference type="PROSITE" id="PS00652"/>
    </source>
</evidence>
<comment type="caution">
    <text evidence="3">The sequence shown here is derived from an EMBL/GenBank/DDBJ whole genome shotgun (WGS) entry which is preliminary data.</text>
</comment>
<dbReference type="InterPro" id="IPR001368">
    <property type="entry name" value="TNFR/NGFR_Cys_rich_reg"/>
</dbReference>
<organism evidence="3 4">
    <name type="scientific">Rhynchophorus ferrugineus</name>
    <name type="common">Red palm weevil</name>
    <name type="synonym">Curculio ferrugineus</name>
    <dbReference type="NCBI Taxonomy" id="354439"/>
    <lineage>
        <taxon>Eukaryota</taxon>
        <taxon>Metazoa</taxon>
        <taxon>Ecdysozoa</taxon>
        <taxon>Arthropoda</taxon>
        <taxon>Hexapoda</taxon>
        <taxon>Insecta</taxon>
        <taxon>Pterygota</taxon>
        <taxon>Neoptera</taxon>
        <taxon>Endopterygota</taxon>
        <taxon>Coleoptera</taxon>
        <taxon>Polyphaga</taxon>
        <taxon>Cucujiformia</taxon>
        <taxon>Curculionidae</taxon>
        <taxon>Dryophthorinae</taxon>
        <taxon>Rhynchophorus</taxon>
    </lineage>
</organism>
<feature type="domain" description="TNFR-Cys" evidence="2">
    <location>
        <begin position="41"/>
        <end position="76"/>
    </location>
</feature>
<evidence type="ECO:0000313" key="3">
    <source>
        <dbReference type="EMBL" id="KAF7285873.1"/>
    </source>
</evidence>